<dbReference type="Proteomes" id="UP001603857">
    <property type="component" value="Unassembled WGS sequence"/>
</dbReference>
<accession>A0ABD1LRP0</accession>
<comment type="caution">
    <text evidence="1">The sequence shown here is derived from an EMBL/GenBank/DDBJ whole genome shotgun (WGS) entry which is preliminary data.</text>
</comment>
<gene>
    <name evidence="1" type="ORF">Fmac_025211</name>
</gene>
<evidence type="ECO:0000313" key="2">
    <source>
        <dbReference type="Proteomes" id="UP001603857"/>
    </source>
</evidence>
<sequence length="123" mass="13786">MNRNVYEFMNIFIDVKNGNGITRLIKKDTTWSQFKPIGFDPSFSRLSTSSNKSPFIVPLKQSTQGKSKDRNPVCAGEAFHAYSSEDFTVHNNATYKSDTSLSCNVNNNENQATPLLEVTISIE</sequence>
<name>A0ABD1LRP0_9FABA</name>
<protein>
    <submittedName>
        <fullName evidence="1">Uncharacterized protein</fullName>
    </submittedName>
</protein>
<organism evidence="1 2">
    <name type="scientific">Flemingia macrophylla</name>
    <dbReference type="NCBI Taxonomy" id="520843"/>
    <lineage>
        <taxon>Eukaryota</taxon>
        <taxon>Viridiplantae</taxon>
        <taxon>Streptophyta</taxon>
        <taxon>Embryophyta</taxon>
        <taxon>Tracheophyta</taxon>
        <taxon>Spermatophyta</taxon>
        <taxon>Magnoliopsida</taxon>
        <taxon>eudicotyledons</taxon>
        <taxon>Gunneridae</taxon>
        <taxon>Pentapetalae</taxon>
        <taxon>rosids</taxon>
        <taxon>fabids</taxon>
        <taxon>Fabales</taxon>
        <taxon>Fabaceae</taxon>
        <taxon>Papilionoideae</taxon>
        <taxon>50 kb inversion clade</taxon>
        <taxon>NPAAA clade</taxon>
        <taxon>indigoferoid/millettioid clade</taxon>
        <taxon>Phaseoleae</taxon>
        <taxon>Flemingia</taxon>
    </lineage>
</organism>
<evidence type="ECO:0000313" key="1">
    <source>
        <dbReference type="EMBL" id="KAL2326153.1"/>
    </source>
</evidence>
<dbReference type="EMBL" id="JBGMDY010000008">
    <property type="protein sequence ID" value="KAL2326153.1"/>
    <property type="molecule type" value="Genomic_DNA"/>
</dbReference>
<proteinExistence type="predicted"/>
<keyword evidence="2" id="KW-1185">Reference proteome</keyword>
<dbReference type="AlphaFoldDB" id="A0ABD1LRP0"/>
<reference evidence="1 2" key="1">
    <citation type="submission" date="2024-08" db="EMBL/GenBank/DDBJ databases">
        <title>Insights into the chromosomal genome structure of Flemingia macrophylla.</title>
        <authorList>
            <person name="Ding Y."/>
            <person name="Zhao Y."/>
            <person name="Bi W."/>
            <person name="Wu M."/>
            <person name="Zhao G."/>
            <person name="Gong Y."/>
            <person name="Li W."/>
            <person name="Zhang P."/>
        </authorList>
    </citation>
    <scope>NUCLEOTIDE SEQUENCE [LARGE SCALE GENOMIC DNA]</scope>
    <source>
        <strain evidence="1">DYQJB</strain>
        <tissue evidence="1">Leaf</tissue>
    </source>
</reference>